<protein>
    <submittedName>
        <fullName evidence="1">Uncharacterized protein</fullName>
    </submittedName>
</protein>
<reference evidence="1" key="3">
    <citation type="submission" date="2025-08" db="UniProtKB">
        <authorList>
            <consortium name="Ensembl"/>
        </authorList>
    </citation>
    <scope>IDENTIFICATION</scope>
</reference>
<dbReference type="AlphaFoldDB" id="H2XZN9"/>
<dbReference type="InParanoid" id="H2XZN9"/>
<keyword evidence="2" id="KW-1185">Reference proteome</keyword>
<reference evidence="1" key="2">
    <citation type="journal article" date="2008" name="Genome Biol.">
        <title>Improved genome assembly and evidence-based global gene model set for the chordate Ciona intestinalis: new insight into intron and operon populations.</title>
        <authorList>
            <person name="Satou Y."/>
            <person name="Mineta K."/>
            <person name="Ogasawara M."/>
            <person name="Sasakura Y."/>
            <person name="Shoguchi E."/>
            <person name="Ueno K."/>
            <person name="Yamada L."/>
            <person name="Matsumoto J."/>
            <person name="Wasserscheid J."/>
            <person name="Dewar K."/>
            <person name="Wiley G.B."/>
            <person name="Macmil S.L."/>
            <person name="Roe B.A."/>
            <person name="Zeller R.W."/>
            <person name="Hastings K.E."/>
            <person name="Lemaire P."/>
            <person name="Lindquist E."/>
            <person name="Endo T."/>
            <person name="Hotta K."/>
            <person name="Inaba K."/>
        </authorList>
    </citation>
    <scope>NUCLEOTIDE SEQUENCE [LARGE SCALE GENOMIC DNA]</scope>
    <source>
        <strain evidence="1">wild type</strain>
    </source>
</reference>
<organism evidence="1 2">
    <name type="scientific">Ciona intestinalis</name>
    <name type="common">Transparent sea squirt</name>
    <name type="synonym">Ascidia intestinalis</name>
    <dbReference type="NCBI Taxonomy" id="7719"/>
    <lineage>
        <taxon>Eukaryota</taxon>
        <taxon>Metazoa</taxon>
        <taxon>Chordata</taxon>
        <taxon>Tunicata</taxon>
        <taxon>Ascidiacea</taxon>
        <taxon>Phlebobranchia</taxon>
        <taxon>Cionidae</taxon>
        <taxon>Ciona</taxon>
    </lineage>
</organism>
<dbReference type="HOGENOM" id="CLU_3159694_0_0_1"/>
<reference evidence="2" key="1">
    <citation type="journal article" date="2002" name="Science">
        <title>The draft genome of Ciona intestinalis: insights into chordate and vertebrate origins.</title>
        <authorList>
            <person name="Dehal P."/>
            <person name="Satou Y."/>
            <person name="Campbell R.K."/>
            <person name="Chapman J."/>
            <person name="Degnan B."/>
            <person name="De Tomaso A."/>
            <person name="Davidson B."/>
            <person name="Di Gregorio A."/>
            <person name="Gelpke M."/>
            <person name="Goodstein D.M."/>
            <person name="Harafuji N."/>
            <person name="Hastings K.E."/>
            <person name="Ho I."/>
            <person name="Hotta K."/>
            <person name="Huang W."/>
            <person name="Kawashima T."/>
            <person name="Lemaire P."/>
            <person name="Martinez D."/>
            <person name="Meinertzhagen I.A."/>
            <person name="Necula S."/>
            <person name="Nonaka M."/>
            <person name="Putnam N."/>
            <person name="Rash S."/>
            <person name="Saiga H."/>
            <person name="Satake M."/>
            <person name="Terry A."/>
            <person name="Yamada L."/>
            <person name="Wang H.G."/>
            <person name="Awazu S."/>
            <person name="Azumi K."/>
            <person name="Boore J."/>
            <person name="Branno M."/>
            <person name="Chin-Bow S."/>
            <person name="DeSantis R."/>
            <person name="Doyle S."/>
            <person name="Francino P."/>
            <person name="Keys D.N."/>
            <person name="Haga S."/>
            <person name="Hayashi H."/>
            <person name="Hino K."/>
            <person name="Imai K.S."/>
            <person name="Inaba K."/>
            <person name="Kano S."/>
            <person name="Kobayashi K."/>
            <person name="Kobayashi M."/>
            <person name="Lee B.I."/>
            <person name="Makabe K.W."/>
            <person name="Manohar C."/>
            <person name="Matassi G."/>
            <person name="Medina M."/>
            <person name="Mochizuki Y."/>
            <person name="Mount S."/>
            <person name="Morishita T."/>
            <person name="Miura S."/>
            <person name="Nakayama A."/>
            <person name="Nishizaka S."/>
            <person name="Nomoto H."/>
            <person name="Ohta F."/>
            <person name="Oishi K."/>
            <person name="Rigoutsos I."/>
            <person name="Sano M."/>
            <person name="Sasaki A."/>
            <person name="Sasakura Y."/>
            <person name="Shoguchi E."/>
            <person name="Shin-i T."/>
            <person name="Spagnuolo A."/>
            <person name="Stainier D."/>
            <person name="Suzuki M.M."/>
            <person name="Tassy O."/>
            <person name="Takatori N."/>
            <person name="Tokuoka M."/>
            <person name="Yagi K."/>
            <person name="Yoshizaki F."/>
            <person name="Wada S."/>
            <person name="Zhang C."/>
            <person name="Hyatt P.D."/>
            <person name="Larimer F."/>
            <person name="Detter C."/>
            <person name="Doggett N."/>
            <person name="Glavina T."/>
            <person name="Hawkins T."/>
            <person name="Richardson P."/>
            <person name="Lucas S."/>
            <person name="Kohara Y."/>
            <person name="Levine M."/>
            <person name="Satoh N."/>
            <person name="Rokhsar D.S."/>
        </authorList>
    </citation>
    <scope>NUCLEOTIDE SEQUENCE [LARGE SCALE GENOMIC DNA]</scope>
</reference>
<sequence length="48" mass="5015">MSSNKPFMSSGVSIFSATIGLDVVSASTANASCKSIKTNWSICTYHSP</sequence>
<dbReference type="Ensembl" id="ENSCINT00000030565.1">
    <property type="protein sequence ID" value="ENSCINP00000035123.1"/>
    <property type="gene ID" value="ENSCING00000019241.1"/>
</dbReference>
<reference evidence="1" key="4">
    <citation type="submission" date="2025-09" db="UniProtKB">
        <authorList>
            <consortium name="Ensembl"/>
        </authorList>
    </citation>
    <scope>IDENTIFICATION</scope>
</reference>
<proteinExistence type="predicted"/>
<name>H2XZN9_CIOIN</name>
<evidence type="ECO:0000313" key="1">
    <source>
        <dbReference type="Ensembl" id="ENSCINP00000035123.1"/>
    </source>
</evidence>
<dbReference type="EMBL" id="EAAA01002576">
    <property type="status" value="NOT_ANNOTATED_CDS"/>
    <property type="molecule type" value="Genomic_DNA"/>
</dbReference>
<evidence type="ECO:0000313" key="2">
    <source>
        <dbReference type="Proteomes" id="UP000008144"/>
    </source>
</evidence>
<dbReference type="Proteomes" id="UP000008144">
    <property type="component" value="Chromosome 8"/>
</dbReference>
<accession>H2XZN9</accession>